<protein>
    <submittedName>
        <fullName evidence="3">Uncharacterized protein</fullName>
    </submittedName>
</protein>
<feature type="signal peptide" evidence="2">
    <location>
        <begin position="1"/>
        <end position="21"/>
    </location>
</feature>
<proteinExistence type="predicted"/>
<reference evidence="3 4" key="1">
    <citation type="submission" date="2016-10" db="EMBL/GenBank/DDBJ databases">
        <authorList>
            <person name="de Groot N.N."/>
        </authorList>
    </citation>
    <scope>NUCLEOTIDE SEQUENCE [LARGE SCALE GENOMIC DNA]</scope>
    <source>
        <strain evidence="3 4">DSM 44468</strain>
    </source>
</reference>
<dbReference type="InterPro" id="IPR012640">
    <property type="entry name" value="Membr_lipoprot_lipid_attach_CS"/>
</dbReference>
<dbReference type="AlphaFoldDB" id="A0A1I3XUW6"/>
<evidence type="ECO:0000256" key="2">
    <source>
        <dbReference type="SAM" id="SignalP"/>
    </source>
</evidence>
<keyword evidence="1 2" id="KW-0732">Signal</keyword>
<evidence type="ECO:0000313" key="3">
    <source>
        <dbReference type="EMBL" id="SFK22796.1"/>
    </source>
</evidence>
<dbReference type="STRING" id="115433.SAMN05421835_11626"/>
<dbReference type="Pfam" id="PF08139">
    <property type="entry name" value="LPAM_1"/>
    <property type="match status" value="1"/>
</dbReference>
<keyword evidence="4" id="KW-1185">Reference proteome</keyword>
<gene>
    <name evidence="3" type="ORF">SAMN05421835_11626</name>
</gene>
<evidence type="ECO:0000256" key="1">
    <source>
        <dbReference type="ARBA" id="ARBA00022729"/>
    </source>
</evidence>
<accession>A0A1I3XUW6</accession>
<organism evidence="3 4">
    <name type="scientific">Amycolatopsis sacchari</name>
    <dbReference type="NCBI Taxonomy" id="115433"/>
    <lineage>
        <taxon>Bacteria</taxon>
        <taxon>Bacillati</taxon>
        <taxon>Actinomycetota</taxon>
        <taxon>Actinomycetes</taxon>
        <taxon>Pseudonocardiales</taxon>
        <taxon>Pseudonocardiaceae</taxon>
        <taxon>Amycolatopsis</taxon>
    </lineage>
</organism>
<dbReference type="RefSeq" id="WP_245783218.1">
    <property type="nucleotide sequence ID" value="NZ_CBDQZW010000011.1"/>
</dbReference>
<sequence>MRKPLVVLALALALAGCSGEAGPTPKGAGSATTPEALATKLRVYTADTCYTAPAKQTPKGCEKYVTELGSSTGMVREQAGTKHPELNRLADQLDKNVGAYRGAHCETVLTAGTPCSATLSDLANTLRDLKQFVDTQLVNG</sequence>
<name>A0A1I3XUW6_9PSEU</name>
<evidence type="ECO:0000313" key="4">
    <source>
        <dbReference type="Proteomes" id="UP000199025"/>
    </source>
</evidence>
<feature type="chain" id="PRO_5038966752" evidence="2">
    <location>
        <begin position="22"/>
        <end position="140"/>
    </location>
</feature>
<dbReference type="EMBL" id="FORP01000016">
    <property type="protein sequence ID" value="SFK22796.1"/>
    <property type="molecule type" value="Genomic_DNA"/>
</dbReference>
<dbReference type="Proteomes" id="UP000199025">
    <property type="component" value="Unassembled WGS sequence"/>
</dbReference>
<dbReference type="PROSITE" id="PS51257">
    <property type="entry name" value="PROKAR_LIPOPROTEIN"/>
    <property type="match status" value="1"/>
</dbReference>